<dbReference type="PaxDb" id="3880-AES77503"/>
<dbReference type="SUPFAM" id="SSF56726">
    <property type="entry name" value="DNA topoisomerase IV, alpha subunit"/>
    <property type="match status" value="1"/>
</dbReference>
<evidence type="ECO:0000313" key="2">
    <source>
        <dbReference type="EnsemblPlants" id="AES77503"/>
    </source>
</evidence>
<dbReference type="HOGENOM" id="CLU_2593441_0_0_1"/>
<sequence>MATSLSSNVDSRKATNTLYVMMIIQQFLQSSVRTTLRAVYYKVLNIVGADKGKVIGNLCYTMEGDRIECFKRSQVIPHSK</sequence>
<evidence type="ECO:0000313" key="1">
    <source>
        <dbReference type="EMBL" id="AES77503.1"/>
    </source>
</evidence>
<reference evidence="1 3" key="2">
    <citation type="journal article" date="2014" name="BMC Genomics">
        <title>An improved genome release (version Mt4.0) for the model legume Medicago truncatula.</title>
        <authorList>
            <person name="Tang H."/>
            <person name="Krishnakumar V."/>
            <person name="Bidwell S."/>
            <person name="Rosen B."/>
            <person name="Chan A."/>
            <person name="Zhou S."/>
            <person name="Gentzbittel L."/>
            <person name="Childs K.L."/>
            <person name="Yandell M."/>
            <person name="Gundlach H."/>
            <person name="Mayer K.F."/>
            <person name="Schwartz D.C."/>
            <person name="Town C.D."/>
        </authorList>
    </citation>
    <scope>GENOME REANNOTATION</scope>
    <source>
        <strain evidence="1">A17</strain>
        <strain evidence="2 3">cv. Jemalong A17</strain>
    </source>
</reference>
<reference evidence="2" key="3">
    <citation type="submission" date="2015-04" db="UniProtKB">
        <authorList>
            <consortium name="EnsemblPlants"/>
        </authorList>
    </citation>
    <scope>IDENTIFICATION</scope>
    <source>
        <strain evidence="2">cv. Jemalong A17</strain>
    </source>
</reference>
<reference evidence="1 3" key="1">
    <citation type="journal article" date="2011" name="Nature">
        <title>The Medicago genome provides insight into the evolution of rhizobial symbioses.</title>
        <authorList>
            <person name="Young N.D."/>
            <person name="Debelle F."/>
            <person name="Oldroyd G.E."/>
            <person name="Geurts R."/>
            <person name="Cannon S.B."/>
            <person name="Udvardi M.K."/>
            <person name="Benedito V.A."/>
            <person name="Mayer K.F."/>
            <person name="Gouzy J."/>
            <person name="Schoof H."/>
            <person name="Van de Peer Y."/>
            <person name="Proost S."/>
            <person name="Cook D.R."/>
            <person name="Meyers B.C."/>
            <person name="Spannagl M."/>
            <person name="Cheung F."/>
            <person name="De Mita S."/>
            <person name="Krishnakumar V."/>
            <person name="Gundlach H."/>
            <person name="Zhou S."/>
            <person name="Mudge J."/>
            <person name="Bharti A.K."/>
            <person name="Murray J.D."/>
            <person name="Naoumkina M.A."/>
            <person name="Rosen B."/>
            <person name="Silverstein K.A."/>
            <person name="Tang H."/>
            <person name="Rombauts S."/>
            <person name="Zhao P.X."/>
            <person name="Zhou P."/>
            <person name="Barbe V."/>
            <person name="Bardou P."/>
            <person name="Bechner M."/>
            <person name="Bellec A."/>
            <person name="Berger A."/>
            <person name="Berges H."/>
            <person name="Bidwell S."/>
            <person name="Bisseling T."/>
            <person name="Choisne N."/>
            <person name="Couloux A."/>
            <person name="Denny R."/>
            <person name="Deshpande S."/>
            <person name="Dai X."/>
            <person name="Doyle J.J."/>
            <person name="Dudez A.M."/>
            <person name="Farmer A.D."/>
            <person name="Fouteau S."/>
            <person name="Franken C."/>
            <person name="Gibelin C."/>
            <person name="Gish J."/>
            <person name="Goldstein S."/>
            <person name="Gonzalez A.J."/>
            <person name="Green P.J."/>
            <person name="Hallab A."/>
            <person name="Hartog M."/>
            <person name="Hua A."/>
            <person name="Humphray S.J."/>
            <person name="Jeong D.H."/>
            <person name="Jing Y."/>
            <person name="Jocker A."/>
            <person name="Kenton S.M."/>
            <person name="Kim D.J."/>
            <person name="Klee K."/>
            <person name="Lai H."/>
            <person name="Lang C."/>
            <person name="Lin S."/>
            <person name="Macmil S.L."/>
            <person name="Magdelenat G."/>
            <person name="Matthews L."/>
            <person name="McCorrison J."/>
            <person name="Monaghan E.L."/>
            <person name="Mun J.H."/>
            <person name="Najar F.Z."/>
            <person name="Nicholson C."/>
            <person name="Noirot C."/>
            <person name="O'Bleness M."/>
            <person name="Paule C.R."/>
            <person name="Poulain J."/>
            <person name="Prion F."/>
            <person name="Qin B."/>
            <person name="Qu C."/>
            <person name="Retzel E.F."/>
            <person name="Riddle C."/>
            <person name="Sallet E."/>
            <person name="Samain S."/>
            <person name="Samson N."/>
            <person name="Sanders I."/>
            <person name="Saurat O."/>
            <person name="Scarpelli C."/>
            <person name="Schiex T."/>
            <person name="Segurens B."/>
            <person name="Severin A.J."/>
            <person name="Sherrier D.J."/>
            <person name="Shi R."/>
            <person name="Sims S."/>
            <person name="Singer S.R."/>
            <person name="Sinharoy S."/>
            <person name="Sterck L."/>
            <person name="Viollet A."/>
            <person name="Wang B.B."/>
            <person name="Wang K."/>
            <person name="Wang M."/>
            <person name="Wang X."/>
            <person name="Warfsmann J."/>
            <person name="Weissenbach J."/>
            <person name="White D.D."/>
            <person name="White J.D."/>
            <person name="Wiley G.B."/>
            <person name="Wincker P."/>
            <person name="Xing Y."/>
            <person name="Yang L."/>
            <person name="Yao Z."/>
            <person name="Ying F."/>
            <person name="Zhai J."/>
            <person name="Zhou L."/>
            <person name="Zuber A."/>
            <person name="Denarie J."/>
            <person name="Dixon R.A."/>
            <person name="May G.D."/>
            <person name="Schwartz D.C."/>
            <person name="Rogers J."/>
            <person name="Quetier F."/>
            <person name="Town C.D."/>
            <person name="Roe B.A."/>
        </authorList>
    </citation>
    <scope>NUCLEOTIDE SEQUENCE [LARGE SCALE GENOMIC DNA]</scope>
    <source>
        <strain evidence="1">A17</strain>
        <strain evidence="2 3">cv. Jemalong A17</strain>
    </source>
</reference>
<protein>
    <submittedName>
        <fullName evidence="1">Type IIB DNA topoisomerase</fullName>
    </submittedName>
</protein>
<dbReference type="AlphaFoldDB" id="G7L240"/>
<evidence type="ECO:0000313" key="3">
    <source>
        <dbReference type="Proteomes" id="UP000002051"/>
    </source>
</evidence>
<name>G7L240_MEDTR</name>
<dbReference type="Proteomes" id="UP000002051">
    <property type="component" value="Unassembled WGS sequence"/>
</dbReference>
<dbReference type="EMBL" id="CM001223">
    <property type="protein sequence ID" value="AES77503.1"/>
    <property type="molecule type" value="Genomic_DNA"/>
</dbReference>
<accession>G7L240</accession>
<dbReference type="InterPro" id="IPR036388">
    <property type="entry name" value="WH-like_DNA-bd_sf"/>
</dbReference>
<dbReference type="GO" id="GO:0003677">
    <property type="term" value="F:DNA binding"/>
    <property type="evidence" value="ECO:0007669"/>
    <property type="project" value="InterPro"/>
</dbReference>
<gene>
    <name evidence="1" type="ordered locus">MTR_7g011430</name>
</gene>
<dbReference type="EnsemblPlants" id="AES77503">
    <property type="protein sequence ID" value="AES77503"/>
    <property type="gene ID" value="MTR_7g011430"/>
</dbReference>
<proteinExistence type="predicted"/>
<dbReference type="InterPro" id="IPR036078">
    <property type="entry name" value="Spo11/TopoVI_A_sf"/>
</dbReference>
<organism evidence="1 3">
    <name type="scientific">Medicago truncatula</name>
    <name type="common">Barrel medic</name>
    <name type="synonym">Medicago tribuloides</name>
    <dbReference type="NCBI Taxonomy" id="3880"/>
    <lineage>
        <taxon>Eukaryota</taxon>
        <taxon>Viridiplantae</taxon>
        <taxon>Streptophyta</taxon>
        <taxon>Embryophyta</taxon>
        <taxon>Tracheophyta</taxon>
        <taxon>Spermatophyta</taxon>
        <taxon>Magnoliopsida</taxon>
        <taxon>eudicotyledons</taxon>
        <taxon>Gunneridae</taxon>
        <taxon>Pentapetalae</taxon>
        <taxon>rosids</taxon>
        <taxon>fabids</taxon>
        <taxon>Fabales</taxon>
        <taxon>Fabaceae</taxon>
        <taxon>Papilionoideae</taxon>
        <taxon>50 kb inversion clade</taxon>
        <taxon>NPAAA clade</taxon>
        <taxon>Hologalegina</taxon>
        <taxon>IRL clade</taxon>
        <taxon>Trifolieae</taxon>
        <taxon>Medicago</taxon>
    </lineage>
</organism>
<keyword evidence="3" id="KW-1185">Reference proteome</keyword>
<dbReference type="Gene3D" id="1.10.10.10">
    <property type="entry name" value="Winged helix-like DNA-binding domain superfamily/Winged helix DNA-binding domain"/>
    <property type="match status" value="1"/>
</dbReference>
<dbReference type="GO" id="GO:0005694">
    <property type="term" value="C:chromosome"/>
    <property type="evidence" value="ECO:0007669"/>
    <property type="project" value="InterPro"/>
</dbReference>